<dbReference type="EC" id="3.4.13.18" evidence="10"/>
<evidence type="ECO:0000256" key="11">
    <source>
        <dbReference type="ARBA" id="ARBA00044252"/>
    </source>
</evidence>
<dbReference type="InterPro" id="IPR001160">
    <property type="entry name" value="Peptidase_M20C"/>
</dbReference>
<comment type="catalytic activity">
    <reaction evidence="9">
        <text>Hydrolysis of dipeptides, preferentially hydrophobic dipeptides including prolyl amino acids.</text>
        <dbReference type="EC" id="3.4.13.18"/>
    </reaction>
</comment>
<comment type="cofactor">
    <cofactor evidence="1">
        <name>Co(2+)</name>
        <dbReference type="ChEBI" id="CHEBI:48828"/>
    </cofactor>
</comment>
<comment type="caution">
    <text evidence="19">The sequence shown here is derived from an EMBL/GenBank/DDBJ whole genome shotgun (WGS) entry which is preliminary data.</text>
</comment>
<evidence type="ECO:0000256" key="15">
    <source>
        <dbReference type="ARBA" id="ARBA00076004"/>
    </source>
</evidence>
<dbReference type="SUPFAM" id="SSF55031">
    <property type="entry name" value="Bacterial exopeptidase dimerisation domain"/>
    <property type="match status" value="1"/>
</dbReference>
<dbReference type="InterPro" id="IPR002933">
    <property type="entry name" value="Peptidase_M20"/>
</dbReference>
<evidence type="ECO:0000256" key="4">
    <source>
        <dbReference type="ARBA" id="ARBA00022723"/>
    </source>
</evidence>
<keyword evidence="7" id="KW-0482">Metalloprotease</keyword>
<evidence type="ECO:0000256" key="5">
    <source>
        <dbReference type="ARBA" id="ARBA00022801"/>
    </source>
</evidence>
<evidence type="ECO:0000256" key="3">
    <source>
        <dbReference type="ARBA" id="ARBA00022670"/>
    </source>
</evidence>
<evidence type="ECO:0000313" key="20">
    <source>
        <dbReference type="Proteomes" id="UP000824259"/>
    </source>
</evidence>
<evidence type="ECO:0000259" key="18">
    <source>
        <dbReference type="Pfam" id="PF07687"/>
    </source>
</evidence>
<keyword evidence="6" id="KW-0862">Zinc</keyword>
<dbReference type="InterPro" id="IPR011650">
    <property type="entry name" value="Peptidase_M20_dimer"/>
</dbReference>
<gene>
    <name evidence="19" type="ORF">H9779_01240</name>
</gene>
<dbReference type="AlphaFoldDB" id="A0A9D2L247"/>
<accession>A0A9D2L247</accession>
<proteinExistence type="inferred from homology"/>
<dbReference type="PANTHER" id="PTHR43501">
    <property type="entry name" value="CYTOSOL NON-SPECIFIC DIPEPTIDASE"/>
    <property type="match status" value="1"/>
</dbReference>
<comment type="similarity">
    <text evidence="12">Belongs to the peptidase M20C family.</text>
</comment>
<evidence type="ECO:0000256" key="1">
    <source>
        <dbReference type="ARBA" id="ARBA00001941"/>
    </source>
</evidence>
<dbReference type="GO" id="GO:0006508">
    <property type="term" value="P:proteolysis"/>
    <property type="evidence" value="ECO:0007669"/>
    <property type="project" value="UniProtKB-KW"/>
</dbReference>
<evidence type="ECO:0000256" key="16">
    <source>
        <dbReference type="ARBA" id="ARBA00077688"/>
    </source>
</evidence>
<dbReference type="FunFam" id="3.40.630.10:FF:000018">
    <property type="entry name" value="Aminoacyl-histidine dipeptidase PepD"/>
    <property type="match status" value="1"/>
</dbReference>
<evidence type="ECO:0000256" key="6">
    <source>
        <dbReference type="ARBA" id="ARBA00022833"/>
    </source>
</evidence>
<comment type="cofactor">
    <cofactor evidence="2">
        <name>Zn(2+)</name>
        <dbReference type="ChEBI" id="CHEBI:29105"/>
    </cofactor>
</comment>
<organism evidence="19 20">
    <name type="scientific">Candidatus Alistipes avicola</name>
    <dbReference type="NCBI Taxonomy" id="2838432"/>
    <lineage>
        <taxon>Bacteria</taxon>
        <taxon>Pseudomonadati</taxon>
        <taxon>Bacteroidota</taxon>
        <taxon>Bacteroidia</taxon>
        <taxon>Bacteroidales</taxon>
        <taxon>Rikenellaceae</taxon>
        <taxon>Alistipes</taxon>
    </lineage>
</organism>
<dbReference type="Gene3D" id="3.40.630.10">
    <property type="entry name" value="Zn peptidases"/>
    <property type="match status" value="2"/>
</dbReference>
<dbReference type="Pfam" id="PF07687">
    <property type="entry name" value="M20_dimer"/>
    <property type="match status" value="1"/>
</dbReference>
<evidence type="ECO:0000256" key="13">
    <source>
        <dbReference type="ARBA" id="ARBA00071271"/>
    </source>
</evidence>
<keyword evidence="3" id="KW-0645">Protease</keyword>
<dbReference type="GO" id="GO:0046872">
    <property type="term" value="F:metal ion binding"/>
    <property type="evidence" value="ECO:0007669"/>
    <property type="project" value="UniProtKB-KW"/>
</dbReference>
<dbReference type="NCBIfam" id="TIGR01893">
    <property type="entry name" value="aa-his-dipept"/>
    <property type="match status" value="1"/>
</dbReference>
<evidence type="ECO:0000256" key="9">
    <source>
        <dbReference type="ARBA" id="ARBA00036421"/>
    </source>
</evidence>
<dbReference type="InterPro" id="IPR036264">
    <property type="entry name" value="Bact_exopeptidase_dim_dom"/>
</dbReference>
<dbReference type="Proteomes" id="UP000824259">
    <property type="component" value="Unassembled WGS sequence"/>
</dbReference>
<evidence type="ECO:0000256" key="2">
    <source>
        <dbReference type="ARBA" id="ARBA00001947"/>
    </source>
</evidence>
<evidence type="ECO:0000256" key="8">
    <source>
        <dbReference type="ARBA" id="ARBA00023285"/>
    </source>
</evidence>
<dbReference type="SUPFAM" id="SSF53187">
    <property type="entry name" value="Zn-dependent exopeptidases"/>
    <property type="match status" value="1"/>
</dbReference>
<evidence type="ECO:0000256" key="12">
    <source>
        <dbReference type="ARBA" id="ARBA00061423"/>
    </source>
</evidence>
<sequence>MDKNLSALKPALVWKHFAEICKIPHPSHHEEKIRAYVMGVAKGLGLECKEDEAHNVYVRKPASKGMENRKGVVLQAHLDMVPQKNNDKQFDFLTDSIEAHVDGEWVRANGTTLGADNGIGAASILAVLEDDTLQHGPIEALFTATEETGMDGAFGLQKGLLQGDILLNLDSEEEGELYVGCAGGLDANMTFRYEAQPVPANGFTAVQLVVKGLKGGHSGIQIVTQRANANKLLFRLIRQAKKSMEMLLCSVDGGSLRNAIPREAMATLMIRPQDLETLKKETKEFEKTVKAEFEGIEDSILIEVVDTAAPADMIPAQVAENLIRAVVGCPNGVRKMSVAMPGLVQTSSNLARVVSDGETIKLQCLLRSSMNSEKDELGEAISAVFELAGATVELTGAYNGWNPNMESPILAAMKASYKALFGKEPLVTAIHAGLECGIIGTNYPQLDMISFGPTIQYPHSPDEKVNIASVETFYEFLTDTLKNIPQK</sequence>
<dbReference type="PRINTS" id="PR00934">
    <property type="entry name" value="XHISDIPTASE"/>
</dbReference>
<dbReference type="PANTHER" id="PTHR43501:SF1">
    <property type="entry name" value="CYTOSOL NON-SPECIFIC DIPEPTIDASE"/>
    <property type="match status" value="1"/>
</dbReference>
<evidence type="ECO:0000313" key="19">
    <source>
        <dbReference type="EMBL" id="HJA98211.1"/>
    </source>
</evidence>
<keyword evidence="8" id="KW-0170">Cobalt</keyword>
<evidence type="ECO:0000256" key="7">
    <source>
        <dbReference type="ARBA" id="ARBA00023049"/>
    </source>
</evidence>
<feature type="domain" description="Peptidase M20 dimerisation" evidence="18">
    <location>
        <begin position="211"/>
        <end position="294"/>
    </location>
</feature>
<evidence type="ECO:0000256" key="14">
    <source>
        <dbReference type="ARBA" id="ARBA00075285"/>
    </source>
</evidence>
<dbReference type="FunFam" id="3.40.630.10:FF:000015">
    <property type="entry name" value="Aminoacyl-histidine dipeptidase PepD"/>
    <property type="match status" value="1"/>
</dbReference>
<dbReference type="PIRSF" id="PIRSF016599">
    <property type="entry name" value="Xaa-His_dipept"/>
    <property type="match status" value="1"/>
</dbReference>
<dbReference type="Pfam" id="PF01546">
    <property type="entry name" value="Peptidase_M20"/>
    <property type="match status" value="1"/>
</dbReference>
<protein>
    <recommendedName>
        <fullName evidence="13">Cytosol non-specific dipeptidase</fullName>
        <ecNumber evidence="10">3.4.13.18</ecNumber>
    </recommendedName>
    <alternativeName>
        <fullName evidence="16">Aminoacyl-histidine dipeptidase</fullName>
    </alternativeName>
    <alternativeName>
        <fullName evidence="15">Beta-alanyl-histidine dipeptidase</fullName>
    </alternativeName>
    <alternativeName>
        <fullName evidence="14">Carnosinase</fullName>
    </alternativeName>
    <alternativeName>
        <fullName evidence="11">Peptidase D</fullName>
    </alternativeName>
    <alternativeName>
        <fullName evidence="17">Xaa-His dipeptidase</fullName>
    </alternativeName>
</protein>
<dbReference type="EMBL" id="DWYR01000005">
    <property type="protein sequence ID" value="HJA98211.1"/>
    <property type="molecule type" value="Genomic_DNA"/>
</dbReference>
<reference evidence="19" key="1">
    <citation type="journal article" date="2021" name="PeerJ">
        <title>Extensive microbial diversity within the chicken gut microbiome revealed by metagenomics and culture.</title>
        <authorList>
            <person name="Gilroy R."/>
            <person name="Ravi A."/>
            <person name="Getino M."/>
            <person name="Pursley I."/>
            <person name="Horton D.L."/>
            <person name="Alikhan N.F."/>
            <person name="Baker D."/>
            <person name="Gharbi K."/>
            <person name="Hall N."/>
            <person name="Watson M."/>
            <person name="Adriaenssens E.M."/>
            <person name="Foster-Nyarko E."/>
            <person name="Jarju S."/>
            <person name="Secka A."/>
            <person name="Antonio M."/>
            <person name="Oren A."/>
            <person name="Chaudhuri R.R."/>
            <person name="La Ragione R."/>
            <person name="Hildebrand F."/>
            <person name="Pallen M.J."/>
        </authorList>
    </citation>
    <scope>NUCLEOTIDE SEQUENCE</scope>
    <source>
        <strain evidence="19">CHK169-11906</strain>
    </source>
</reference>
<keyword evidence="5" id="KW-0378">Hydrolase</keyword>
<name>A0A9D2L247_9BACT</name>
<evidence type="ECO:0000256" key="10">
    <source>
        <dbReference type="ARBA" id="ARBA00038976"/>
    </source>
</evidence>
<keyword evidence="4" id="KW-0479">Metal-binding</keyword>
<evidence type="ECO:0000256" key="17">
    <source>
        <dbReference type="ARBA" id="ARBA00078074"/>
    </source>
</evidence>
<dbReference type="CDD" id="cd03890">
    <property type="entry name" value="M20_pepD"/>
    <property type="match status" value="1"/>
</dbReference>
<dbReference type="GO" id="GO:0005829">
    <property type="term" value="C:cytosol"/>
    <property type="evidence" value="ECO:0007669"/>
    <property type="project" value="TreeGrafter"/>
</dbReference>
<reference evidence="19" key="2">
    <citation type="submission" date="2021-04" db="EMBL/GenBank/DDBJ databases">
        <authorList>
            <person name="Gilroy R."/>
        </authorList>
    </citation>
    <scope>NUCLEOTIDE SEQUENCE</scope>
    <source>
        <strain evidence="19">CHK169-11906</strain>
    </source>
</reference>
<dbReference type="GO" id="GO:0070573">
    <property type="term" value="F:metallodipeptidase activity"/>
    <property type="evidence" value="ECO:0007669"/>
    <property type="project" value="TreeGrafter"/>
</dbReference>